<dbReference type="EMBL" id="WEKY01036108">
    <property type="protein sequence ID" value="NWI43118.1"/>
    <property type="molecule type" value="Genomic_DNA"/>
</dbReference>
<proteinExistence type="predicted"/>
<name>A0A851BH23_PICGY</name>
<dbReference type="OrthoDB" id="6107927at2759"/>
<organism evidence="2 3">
    <name type="scientific">Picathartes gymnocephalus</name>
    <name type="common">White-necked rockfowl</name>
    <dbReference type="NCBI Taxonomy" id="175131"/>
    <lineage>
        <taxon>Eukaryota</taxon>
        <taxon>Metazoa</taxon>
        <taxon>Chordata</taxon>
        <taxon>Craniata</taxon>
        <taxon>Vertebrata</taxon>
        <taxon>Euteleostomi</taxon>
        <taxon>Archelosauria</taxon>
        <taxon>Archosauria</taxon>
        <taxon>Dinosauria</taxon>
        <taxon>Saurischia</taxon>
        <taxon>Theropoda</taxon>
        <taxon>Coelurosauria</taxon>
        <taxon>Aves</taxon>
        <taxon>Neognathae</taxon>
        <taxon>Neoaves</taxon>
        <taxon>Telluraves</taxon>
        <taxon>Australaves</taxon>
        <taxon>Passeriformes</taxon>
        <taxon>Picathartidae</taxon>
        <taxon>Picathartes</taxon>
    </lineage>
</organism>
<accession>A0A851BH23</accession>
<reference evidence="2" key="1">
    <citation type="submission" date="2019-10" db="EMBL/GenBank/DDBJ databases">
        <title>Bird 10,000 Genomes (B10K) Project - Family phase.</title>
        <authorList>
            <person name="Zhang G."/>
        </authorList>
    </citation>
    <scope>NUCLEOTIDE SEQUENCE</scope>
    <source>
        <strain evidence="2">B10K-DU-012-30</strain>
        <tissue evidence="2">Muscle</tissue>
    </source>
</reference>
<dbReference type="SUPFAM" id="SSF49899">
    <property type="entry name" value="Concanavalin A-like lectins/glucanases"/>
    <property type="match status" value="1"/>
</dbReference>
<evidence type="ECO:0000313" key="2">
    <source>
        <dbReference type="EMBL" id="NWI43118.1"/>
    </source>
</evidence>
<dbReference type="Gene3D" id="2.60.120.200">
    <property type="match status" value="1"/>
</dbReference>
<keyword evidence="3" id="KW-1185">Reference proteome</keyword>
<protein>
    <submittedName>
        <fullName evidence="2">MDGA1 protein</fullName>
    </submittedName>
</protein>
<dbReference type="PANTHER" id="PTHR23282:SF123">
    <property type="entry name" value="MAM DOMAIN-CONTAINING GLYCOSYLPHOSPHATIDYLINOSITOL ANCHOR PROTEIN 1"/>
    <property type="match status" value="1"/>
</dbReference>
<feature type="domain" description="MAM" evidence="1">
    <location>
        <begin position="1"/>
        <end position="44"/>
    </location>
</feature>
<dbReference type="Proteomes" id="UP000631391">
    <property type="component" value="Unassembled WGS sequence"/>
</dbReference>
<sequence length="71" mass="7826">MFIEASRPRVTGDKARLISPLYNITAKYYCVSFYYHMYGKHIGECPLGRGKLDLTVGSWGISPASCSSSCA</sequence>
<feature type="non-terminal residue" evidence="2">
    <location>
        <position position="1"/>
    </location>
</feature>
<dbReference type="GO" id="GO:0016020">
    <property type="term" value="C:membrane"/>
    <property type="evidence" value="ECO:0007669"/>
    <property type="project" value="InterPro"/>
</dbReference>
<dbReference type="AlphaFoldDB" id="A0A851BH23"/>
<comment type="caution">
    <text evidence="2">The sequence shown here is derived from an EMBL/GenBank/DDBJ whole genome shotgun (WGS) entry which is preliminary data.</text>
</comment>
<gene>
    <name evidence="2" type="primary">Mdga1_1</name>
    <name evidence="2" type="ORF">PICGYM_R14702</name>
</gene>
<dbReference type="Pfam" id="PF00629">
    <property type="entry name" value="MAM"/>
    <property type="match status" value="1"/>
</dbReference>
<feature type="non-terminal residue" evidence="2">
    <location>
        <position position="71"/>
    </location>
</feature>
<evidence type="ECO:0000259" key="1">
    <source>
        <dbReference type="Pfam" id="PF00629"/>
    </source>
</evidence>
<dbReference type="GO" id="GO:0005794">
    <property type="term" value="C:Golgi apparatus"/>
    <property type="evidence" value="ECO:0007669"/>
    <property type="project" value="TreeGrafter"/>
</dbReference>
<dbReference type="InterPro" id="IPR000998">
    <property type="entry name" value="MAM_dom"/>
</dbReference>
<dbReference type="InterPro" id="IPR013320">
    <property type="entry name" value="ConA-like_dom_sf"/>
</dbReference>
<evidence type="ECO:0000313" key="3">
    <source>
        <dbReference type="Proteomes" id="UP000631391"/>
    </source>
</evidence>
<dbReference type="InterPro" id="IPR051560">
    <property type="entry name" value="MAM_domain-containing"/>
</dbReference>
<dbReference type="PANTHER" id="PTHR23282">
    <property type="entry name" value="APICAL ENDOSOMAL GLYCOPROTEIN PRECURSOR"/>
    <property type="match status" value="1"/>
</dbReference>